<dbReference type="SUPFAM" id="SSF52833">
    <property type="entry name" value="Thioredoxin-like"/>
    <property type="match status" value="1"/>
</dbReference>
<evidence type="ECO:0000313" key="13">
    <source>
        <dbReference type="EMBL" id="KIJ61001.1"/>
    </source>
</evidence>
<gene>
    <name evidence="13" type="ORF">HYDPIDRAFT_189743</name>
</gene>
<dbReference type="CDD" id="cd02968">
    <property type="entry name" value="SCO"/>
    <property type="match status" value="1"/>
</dbReference>
<organism evidence="13 14">
    <name type="scientific">Hydnomerulius pinastri MD-312</name>
    <dbReference type="NCBI Taxonomy" id="994086"/>
    <lineage>
        <taxon>Eukaryota</taxon>
        <taxon>Fungi</taxon>
        <taxon>Dikarya</taxon>
        <taxon>Basidiomycota</taxon>
        <taxon>Agaricomycotina</taxon>
        <taxon>Agaricomycetes</taxon>
        <taxon>Agaricomycetidae</taxon>
        <taxon>Boletales</taxon>
        <taxon>Boletales incertae sedis</taxon>
        <taxon>Leucogyrophana</taxon>
    </lineage>
</organism>
<dbReference type="GO" id="GO:0033617">
    <property type="term" value="P:mitochondrial respiratory chain complex IV assembly"/>
    <property type="evidence" value="ECO:0007669"/>
    <property type="project" value="TreeGrafter"/>
</dbReference>
<dbReference type="Gene3D" id="3.40.30.10">
    <property type="entry name" value="Glutaredoxin"/>
    <property type="match status" value="1"/>
</dbReference>
<reference evidence="13 14" key="1">
    <citation type="submission" date="2014-04" db="EMBL/GenBank/DDBJ databases">
        <title>Evolutionary Origins and Diversification of the Mycorrhizal Mutualists.</title>
        <authorList>
            <consortium name="DOE Joint Genome Institute"/>
            <consortium name="Mycorrhizal Genomics Consortium"/>
            <person name="Kohler A."/>
            <person name="Kuo A."/>
            <person name="Nagy L.G."/>
            <person name="Floudas D."/>
            <person name="Copeland A."/>
            <person name="Barry K.W."/>
            <person name="Cichocki N."/>
            <person name="Veneault-Fourrey C."/>
            <person name="LaButti K."/>
            <person name="Lindquist E.A."/>
            <person name="Lipzen A."/>
            <person name="Lundell T."/>
            <person name="Morin E."/>
            <person name="Murat C."/>
            <person name="Riley R."/>
            <person name="Ohm R."/>
            <person name="Sun H."/>
            <person name="Tunlid A."/>
            <person name="Henrissat B."/>
            <person name="Grigoriev I.V."/>
            <person name="Hibbett D.S."/>
            <person name="Martin F."/>
        </authorList>
    </citation>
    <scope>NUCLEOTIDE SEQUENCE [LARGE SCALE GENOMIC DNA]</scope>
    <source>
        <strain evidence="13 14">MD-312</strain>
    </source>
</reference>
<evidence type="ECO:0000256" key="2">
    <source>
        <dbReference type="ARBA" id="ARBA00010996"/>
    </source>
</evidence>
<evidence type="ECO:0000256" key="9">
    <source>
        <dbReference type="PIRSR" id="PIRSR037736-1"/>
    </source>
</evidence>
<sequence>MSNLVSTISKTRQLATRTPSALSSSSSFVICRAPSRTFKRSYARAQTSSTGARDKAAVGVFTPTSAALFVATGAGLYFYFQSEKLKLQEKKRIPSPCPPITQIEKELESRSVGRAHVGGPFTLTTHDGKSFSEKDLLGKWNFVYFGFTNCPDICPAELDKVGEIMKSLESTHGQIFQPVFISVDPARDSSSQMTTYLSDFHPRIIGLTGDYASTKSVCKAYRVYFSTPPDADPKGDYLVDHSIYVYLMDPDGKFVEAFGQSSTAAEVVERVNKEIGEYEKETRRKV</sequence>
<keyword evidence="10" id="KW-1015">Disulfide bond</keyword>
<dbReference type="AlphaFoldDB" id="A0A0C9WB92"/>
<dbReference type="Pfam" id="PF02630">
    <property type="entry name" value="SCO1-SenC"/>
    <property type="match status" value="1"/>
</dbReference>
<dbReference type="InterPro" id="IPR003782">
    <property type="entry name" value="SCO1/SenC"/>
</dbReference>
<dbReference type="GO" id="GO:0005507">
    <property type="term" value="F:copper ion binding"/>
    <property type="evidence" value="ECO:0007669"/>
    <property type="project" value="InterPro"/>
</dbReference>
<feature type="domain" description="Thioredoxin" evidence="12">
    <location>
        <begin position="112"/>
        <end position="276"/>
    </location>
</feature>
<dbReference type="Proteomes" id="UP000053820">
    <property type="component" value="Unassembled WGS sequence"/>
</dbReference>
<dbReference type="InterPro" id="IPR036249">
    <property type="entry name" value="Thioredoxin-like_sf"/>
</dbReference>
<evidence type="ECO:0000256" key="4">
    <source>
        <dbReference type="ARBA" id="ARBA00022792"/>
    </source>
</evidence>
<keyword evidence="5 9" id="KW-0186">Copper</keyword>
<keyword evidence="11" id="KW-0812">Transmembrane</keyword>
<dbReference type="OrthoDB" id="270009at2759"/>
<keyword evidence="14" id="KW-1185">Reference proteome</keyword>
<keyword evidence="3 9" id="KW-0479">Metal-binding</keyword>
<feature type="binding site" evidence="9">
    <location>
        <position position="241"/>
    </location>
    <ligand>
        <name>Cu cation</name>
        <dbReference type="ChEBI" id="CHEBI:23378"/>
    </ligand>
</feature>
<keyword evidence="4 8" id="KW-0999">Mitochondrion inner membrane</keyword>
<dbReference type="GO" id="GO:0005743">
    <property type="term" value="C:mitochondrial inner membrane"/>
    <property type="evidence" value="ECO:0007669"/>
    <property type="project" value="UniProtKB-SubCell"/>
</dbReference>
<evidence type="ECO:0000313" key="14">
    <source>
        <dbReference type="Proteomes" id="UP000053820"/>
    </source>
</evidence>
<evidence type="ECO:0000256" key="10">
    <source>
        <dbReference type="PIRSR" id="PIRSR603782-2"/>
    </source>
</evidence>
<evidence type="ECO:0000256" key="8">
    <source>
        <dbReference type="PIRNR" id="PIRNR037736"/>
    </source>
</evidence>
<dbReference type="PIRSF" id="PIRSF037736">
    <property type="entry name" value="SCO1"/>
    <property type="match status" value="1"/>
</dbReference>
<keyword evidence="11" id="KW-1133">Transmembrane helix</keyword>
<keyword evidence="7 11" id="KW-0472">Membrane</keyword>
<feature type="transmembrane region" description="Helical" evidence="11">
    <location>
        <begin position="56"/>
        <end position="80"/>
    </location>
</feature>
<dbReference type="GO" id="GO:0006878">
    <property type="term" value="P:intracellular copper ion homeostasis"/>
    <property type="evidence" value="ECO:0007669"/>
    <property type="project" value="UniProtKB-UniRule"/>
</dbReference>
<evidence type="ECO:0000256" key="11">
    <source>
        <dbReference type="SAM" id="Phobius"/>
    </source>
</evidence>
<evidence type="ECO:0000259" key="12">
    <source>
        <dbReference type="PROSITE" id="PS51352"/>
    </source>
</evidence>
<evidence type="ECO:0000256" key="7">
    <source>
        <dbReference type="ARBA" id="ARBA00023136"/>
    </source>
</evidence>
<feature type="binding site" evidence="9">
    <location>
        <position position="154"/>
    </location>
    <ligand>
        <name>Cu cation</name>
        <dbReference type="ChEBI" id="CHEBI:23378"/>
    </ligand>
</feature>
<comment type="similarity">
    <text evidence="2 8">Belongs to the SCO1/2 family.</text>
</comment>
<accession>A0A0C9WB92</accession>
<dbReference type="InterPro" id="IPR017276">
    <property type="entry name" value="Synth_of_cyt-c-oxidase_Sco1/2"/>
</dbReference>
<dbReference type="FunFam" id="3.40.30.10:FF:000013">
    <property type="entry name" value="Blast:Protein SCO1 homolog, mitochondrial"/>
    <property type="match status" value="1"/>
</dbReference>
<feature type="disulfide bond" description="Redox-active" evidence="10">
    <location>
        <begin position="150"/>
        <end position="154"/>
    </location>
</feature>
<proteinExistence type="inferred from homology"/>
<dbReference type="EMBL" id="KN839866">
    <property type="protein sequence ID" value="KIJ61001.1"/>
    <property type="molecule type" value="Genomic_DNA"/>
</dbReference>
<dbReference type="HOGENOM" id="CLU_050131_0_3_1"/>
<keyword evidence="6 8" id="KW-0496">Mitochondrion</keyword>
<evidence type="ECO:0000256" key="6">
    <source>
        <dbReference type="ARBA" id="ARBA00023128"/>
    </source>
</evidence>
<evidence type="ECO:0000256" key="3">
    <source>
        <dbReference type="ARBA" id="ARBA00022723"/>
    </source>
</evidence>
<evidence type="ECO:0000256" key="1">
    <source>
        <dbReference type="ARBA" id="ARBA00004273"/>
    </source>
</evidence>
<dbReference type="PROSITE" id="PS51352">
    <property type="entry name" value="THIOREDOXIN_2"/>
    <property type="match status" value="1"/>
</dbReference>
<comment type="subcellular location">
    <subcellularLocation>
        <location evidence="1 8">Mitochondrion inner membrane</location>
    </subcellularLocation>
</comment>
<feature type="binding site" evidence="9">
    <location>
        <position position="150"/>
    </location>
    <ligand>
        <name>Cu cation</name>
        <dbReference type="ChEBI" id="CHEBI:23378"/>
    </ligand>
</feature>
<dbReference type="PANTHER" id="PTHR12151">
    <property type="entry name" value="ELECTRON TRANSPORT PROTIN SCO1/SENC FAMILY MEMBER"/>
    <property type="match status" value="1"/>
</dbReference>
<evidence type="ECO:0000256" key="5">
    <source>
        <dbReference type="ARBA" id="ARBA00023008"/>
    </source>
</evidence>
<name>A0A0C9WB92_9AGAM</name>
<dbReference type="GO" id="GO:0016531">
    <property type="term" value="F:copper chaperone activity"/>
    <property type="evidence" value="ECO:0007669"/>
    <property type="project" value="InterPro"/>
</dbReference>
<dbReference type="PANTHER" id="PTHR12151:SF5">
    <property type="entry name" value="AT19154P"/>
    <property type="match status" value="1"/>
</dbReference>
<dbReference type="InterPro" id="IPR013766">
    <property type="entry name" value="Thioredoxin_domain"/>
</dbReference>
<protein>
    <recommendedName>
        <fullName evidence="12">Thioredoxin domain-containing protein</fullName>
    </recommendedName>
</protein>